<protein>
    <submittedName>
        <fullName evidence="2">Uncharacterized protein</fullName>
    </submittedName>
</protein>
<dbReference type="AlphaFoldDB" id="A0A0D9ZGP9"/>
<accession>A0A0D9ZGP9</accession>
<evidence type="ECO:0000313" key="2">
    <source>
        <dbReference type="EnsemblPlants" id="OGLUM04G01360.1"/>
    </source>
</evidence>
<dbReference type="Gramene" id="OGLUM04G01360.1">
    <property type="protein sequence ID" value="OGLUM04G01360.1"/>
    <property type="gene ID" value="OGLUM04G01360"/>
</dbReference>
<dbReference type="STRING" id="40148.A0A0D9ZGP9"/>
<reference evidence="2" key="2">
    <citation type="submission" date="2018-05" db="EMBL/GenBank/DDBJ databases">
        <title>OgluRS3 (Oryza glumaepatula Reference Sequence Version 3).</title>
        <authorList>
            <person name="Zhang J."/>
            <person name="Kudrna D."/>
            <person name="Lee S."/>
            <person name="Talag J."/>
            <person name="Welchert J."/>
            <person name="Wing R.A."/>
        </authorList>
    </citation>
    <scope>NUCLEOTIDE SEQUENCE [LARGE SCALE GENOMIC DNA]</scope>
</reference>
<dbReference type="Proteomes" id="UP000026961">
    <property type="component" value="Chromosome 4"/>
</dbReference>
<name>A0A0D9ZGP9_9ORYZ</name>
<feature type="compositionally biased region" description="Basic and acidic residues" evidence="1">
    <location>
        <begin position="100"/>
        <end position="117"/>
    </location>
</feature>
<evidence type="ECO:0000313" key="3">
    <source>
        <dbReference type="Proteomes" id="UP000026961"/>
    </source>
</evidence>
<proteinExistence type="predicted"/>
<sequence length="212" mass="25405">MPRRGRLYHAAICGRRWRQVRRVLARIRRLVNAEDSRRWSGTIWQYCTRDDSKDVWYDLFNKIRWEWRKKENTYSGTTVIPDRVMEPVFNSLLKILHVDDNESREESEPIRHDRDQDIPPSYDPDNPMDSMGLLKAERGLRALRQAARDQHDRDIHLKFGRFIRGEVQEQIIIWHIATNIYLRTRKEDTYMAKHGCFGSHEKLCMIFAPPIT</sequence>
<feature type="region of interest" description="Disordered" evidence="1">
    <location>
        <begin position="100"/>
        <end position="129"/>
    </location>
</feature>
<organism evidence="2">
    <name type="scientific">Oryza glumipatula</name>
    <dbReference type="NCBI Taxonomy" id="40148"/>
    <lineage>
        <taxon>Eukaryota</taxon>
        <taxon>Viridiplantae</taxon>
        <taxon>Streptophyta</taxon>
        <taxon>Embryophyta</taxon>
        <taxon>Tracheophyta</taxon>
        <taxon>Spermatophyta</taxon>
        <taxon>Magnoliopsida</taxon>
        <taxon>Liliopsida</taxon>
        <taxon>Poales</taxon>
        <taxon>Poaceae</taxon>
        <taxon>BOP clade</taxon>
        <taxon>Oryzoideae</taxon>
        <taxon>Oryzeae</taxon>
        <taxon>Oryzinae</taxon>
        <taxon>Oryza</taxon>
    </lineage>
</organism>
<keyword evidence="3" id="KW-1185">Reference proteome</keyword>
<dbReference type="EnsemblPlants" id="OGLUM04G01360.1">
    <property type="protein sequence ID" value="OGLUM04G01360.1"/>
    <property type="gene ID" value="OGLUM04G01360"/>
</dbReference>
<reference evidence="2" key="1">
    <citation type="submission" date="2015-04" db="UniProtKB">
        <authorList>
            <consortium name="EnsemblPlants"/>
        </authorList>
    </citation>
    <scope>IDENTIFICATION</scope>
</reference>
<evidence type="ECO:0000256" key="1">
    <source>
        <dbReference type="SAM" id="MobiDB-lite"/>
    </source>
</evidence>
<dbReference type="HOGENOM" id="CLU_1301392_0_0_1"/>